<feature type="compositionally biased region" description="Polar residues" evidence="1">
    <location>
        <begin position="27"/>
        <end position="40"/>
    </location>
</feature>
<evidence type="ECO:0000313" key="3">
    <source>
        <dbReference type="Proteomes" id="UP001295423"/>
    </source>
</evidence>
<evidence type="ECO:0000313" key="2">
    <source>
        <dbReference type="EMBL" id="CAJ1963723.1"/>
    </source>
</evidence>
<proteinExistence type="predicted"/>
<dbReference type="AlphaFoldDB" id="A0AAD2PWZ6"/>
<organism evidence="2 3">
    <name type="scientific">Cylindrotheca closterium</name>
    <dbReference type="NCBI Taxonomy" id="2856"/>
    <lineage>
        <taxon>Eukaryota</taxon>
        <taxon>Sar</taxon>
        <taxon>Stramenopiles</taxon>
        <taxon>Ochrophyta</taxon>
        <taxon>Bacillariophyta</taxon>
        <taxon>Bacillariophyceae</taxon>
        <taxon>Bacillariophycidae</taxon>
        <taxon>Bacillariales</taxon>
        <taxon>Bacillariaceae</taxon>
        <taxon>Cylindrotheca</taxon>
    </lineage>
</organism>
<sequence length="219" mass="22967">MQRPEVEILQSSAEGTRETAPKAGISVTASRSLSMASTPAETYPQKDVPRVKPVSPTNLTHASTGGGNGPTIGTASCWNALQQIQDSIVETSQAARASRLSSEYSGQSAMRAKVNDTLGVAKVASVTCWSKMSQFAWDLALPEVDSNKHSDGGTKSNKVPAGMQNVTGVTNAERLKQKAAQSVTAPELPPEGESSLPEESLTVDEDGLAVEVIENVDSL</sequence>
<comment type="caution">
    <text evidence="2">The sequence shown here is derived from an EMBL/GenBank/DDBJ whole genome shotgun (WGS) entry which is preliminary data.</text>
</comment>
<feature type="region of interest" description="Disordered" evidence="1">
    <location>
        <begin position="1"/>
        <end position="70"/>
    </location>
</feature>
<name>A0AAD2PWZ6_9STRA</name>
<gene>
    <name evidence="2" type="ORF">CYCCA115_LOCUS20294</name>
</gene>
<feature type="region of interest" description="Disordered" evidence="1">
    <location>
        <begin position="146"/>
        <end position="206"/>
    </location>
</feature>
<dbReference type="EMBL" id="CAKOGP040002158">
    <property type="protein sequence ID" value="CAJ1963723.1"/>
    <property type="molecule type" value="Genomic_DNA"/>
</dbReference>
<feature type="compositionally biased region" description="Low complexity" evidence="1">
    <location>
        <begin position="191"/>
        <end position="200"/>
    </location>
</feature>
<dbReference type="Proteomes" id="UP001295423">
    <property type="component" value="Unassembled WGS sequence"/>
</dbReference>
<protein>
    <submittedName>
        <fullName evidence="2">Uncharacterized protein</fullName>
    </submittedName>
</protein>
<accession>A0AAD2PWZ6</accession>
<evidence type="ECO:0000256" key="1">
    <source>
        <dbReference type="SAM" id="MobiDB-lite"/>
    </source>
</evidence>
<keyword evidence="3" id="KW-1185">Reference proteome</keyword>
<reference evidence="2" key="1">
    <citation type="submission" date="2023-08" db="EMBL/GenBank/DDBJ databases">
        <authorList>
            <person name="Audoor S."/>
            <person name="Bilcke G."/>
        </authorList>
    </citation>
    <scope>NUCLEOTIDE SEQUENCE</scope>
</reference>